<dbReference type="EMBL" id="JACHJR010000001">
    <property type="protein sequence ID" value="MBB4946847.1"/>
    <property type="molecule type" value="Genomic_DNA"/>
</dbReference>
<proteinExistence type="predicted"/>
<dbReference type="Proteomes" id="UP000573327">
    <property type="component" value="Unassembled WGS sequence"/>
</dbReference>
<accession>A0A7W7SAS4</accession>
<gene>
    <name evidence="1" type="ORF">F4556_002382</name>
</gene>
<keyword evidence="2" id="KW-1185">Reference proteome</keyword>
<reference evidence="1 2" key="1">
    <citation type="submission" date="2020-08" db="EMBL/GenBank/DDBJ databases">
        <title>Sequencing the genomes of 1000 actinobacteria strains.</title>
        <authorList>
            <person name="Klenk H.-P."/>
        </authorList>
    </citation>
    <scope>NUCLEOTIDE SEQUENCE [LARGE SCALE GENOMIC DNA]</scope>
    <source>
        <strain evidence="1 2">DSM 44786</strain>
    </source>
</reference>
<sequence length="241" mass="25970">MTNTQPLSADPLDLAPIQAREAAATKGPWHVLEDQATVTRWVTNDSETLELSLGYIGNRTESDAQFVAHARQDVPDLLAELVHLRTENEALRLGTTAAVATAKATGYRQAADNATEMVQLHGRDADAEMLLVGLRRGAELREQAAAQATWSDRECGCSARFDRHADGCTAVAPATAEDEQYPARLGVYCDTCHTTAEGDFVVSDAMTKPERLELIRAHVRTLGWSCTAAGDYCPTCAPTAA</sequence>
<name>A0A7W7SAS4_9ACTN</name>
<evidence type="ECO:0000313" key="1">
    <source>
        <dbReference type="EMBL" id="MBB4946847.1"/>
    </source>
</evidence>
<protein>
    <submittedName>
        <fullName evidence="1">Uncharacterized protein</fullName>
    </submittedName>
</protein>
<dbReference type="RefSeq" id="WP_184914121.1">
    <property type="nucleotide sequence ID" value="NZ_JACHJR010000001.1"/>
</dbReference>
<evidence type="ECO:0000313" key="2">
    <source>
        <dbReference type="Proteomes" id="UP000573327"/>
    </source>
</evidence>
<organism evidence="1 2">
    <name type="scientific">Kitasatospora gansuensis</name>
    <dbReference type="NCBI Taxonomy" id="258050"/>
    <lineage>
        <taxon>Bacteria</taxon>
        <taxon>Bacillati</taxon>
        <taxon>Actinomycetota</taxon>
        <taxon>Actinomycetes</taxon>
        <taxon>Kitasatosporales</taxon>
        <taxon>Streptomycetaceae</taxon>
        <taxon>Kitasatospora</taxon>
    </lineage>
</organism>
<comment type="caution">
    <text evidence="1">The sequence shown here is derived from an EMBL/GenBank/DDBJ whole genome shotgun (WGS) entry which is preliminary data.</text>
</comment>
<dbReference type="AlphaFoldDB" id="A0A7W7SAS4"/>